<proteinExistence type="predicted"/>
<keyword evidence="2" id="KW-1185">Reference proteome</keyword>
<dbReference type="EMBL" id="LT853692">
    <property type="protein sequence ID" value="SMQ46664.1"/>
    <property type="molecule type" value="Genomic_DNA"/>
</dbReference>
<evidence type="ECO:0000313" key="1">
    <source>
        <dbReference type="EMBL" id="SMQ46664.1"/>
    </source>
</evidence>
<dbReference type="AlphaFoldDB" id="A0A1X7RGW2"/>
<dbReference type="Proteomes" id="UP000215127">
    <property type="component" value="Chromosome 1"/>
</dbReference>
<organism evidence="1 2">
    <name type="scientific">Zymoseptoria tritici (strain ST99CH_3D7)</name>
    <dbReference type="NCBI Taxonomy" id="1276538"/>
    <lineage>
        <taxon>Eukaryota</taxon>
        <taxon>Fungi</taxon>
        <taxon>Dikarya</taxon>
        <taxon>Ascomycota</taxon>
        <taxon>Pezizomycotina</taxon>
        <taxon>Dothideomycetes</taxon>
        <taxon>Dothideomycetidae</taxon>
        <taxon>Mycosphaerellales</taxon>
        <taxon>Mycosphaerellaceae</taxon>
        <taxon>Zymoseptoria</taxon>
    </lineage>
</organism>
<reference evidence="1 2" key="1">
    <citation type="submission" date="2016-06" db="EMBL/GenBank/DDBJ databases">
        <authorList>
            <person name="Kjaerup R.B."/>
            <person name="Dalgaard T.S."/>
            <person name="Juul-Madsen H.R."/>
        </authorList>
    </citation>
    <scope>NUCLEOTIDE SEQUENCE [LARGE SCALE GENOMIC DNA]</scope>
</reference>
<accession>A0A1X7RGW2</accession>
<protein>
    <submittedName>
        <fullName evidence="1">Uncharacterized protein</fullName>
    </submittedName>
</protein>
<evidence type="ECO:0000313" key="2">
    <source>
        <dbReference type="Proteomes" id="UP000215127"/>
    </source>
</evidence>
<gene>
    <name evidence="1" type="ORF">ZT3D7_G1810</name>
</gene>
<name>A0A1X7RGW2_ZYMT9</name>
<sequence length="78" mass="8908">MEIGVGESIPMGCVAWCSKSRRNVDTLEQEQQQSPFCSQSLRYTTTLINTTRTSILYSHGIRERPYFTLDPFLANGLY</sequence>